<evidence type="ECO:0000256" key="1">
    <source>
        <dbReference type="SAM" id="Coils"/>
    </source>
</evidence>
<dbReference type="SUPFAM" id="SSF55271">
    <property type="entry name" value="DNA repair protein MutS, domain I"/>
    <property type="match status" value="1"/>
</dbReference>
<dbReference type="GO" id="GO:0016787">
    <property type="term" value="F:hydrolase activity"/>
    <property type="evidence" value="ECO:0007669"/>
    <property type="project" value="InterPro"/>
</dbReference>
<dbReference type="PANTHER" id="PTHR41313:SF1">
    <property type="entry name" value="DNA METHYLASE ADENINE-SPECIFIC DOMAIN-CONTAINING PROTEIN"/>
    <property type="match status" value="1"/>
</dbReference>
<dbReference type="GO" id="GO:0032259">
    <property type="term" value="P:methylation"/>
    <property type="evidence" value="ECO:0007669"/>
    <property type="project" value="UniProtKB-KW"/>
</dbReference>
<name>A0A844DEJ1_9FIRM</name>
<feature type="domain" description="Helicase C-terminal" evidence="3">
    <location>
        <begin position="2353"/>
        <end position="2529"/>
    </location>
</feature>
<accession>A0A844DEJ1</accession>
<feature type="compositionally biased region" description="Basic and acidic residues" evidence="2">
    <location>
        <begin position="572"/>
        <end position="581"/>
    </location>
</feature>
<feature type="coiled-coil region" evidence="1">
    <location>
        <begin position="2693"/>
        <end position="2720"/>
    </location>
</feature>
<feature type="compositionally biased region" description="Low complexity" evidence="2">
    <location>
        <begin position="1154"/>
        <end position="1167"/>
    </location>
</feature>
<dbReference type="InterPro" id="IPR016151">
    <property type="entry name" value="DNA_mismatch_repair_MutS_N"/>
</dbReference>
<dbReference type="InterPro" id="IPR027417">
    <property type="entry name" value="P-loop_NTPase"/>
</dbReference>
<gene>
    <name evidence="4" type="ORF">GKE10_02750</name>
</gene>
<dbReference type="InterPro" id="IPR052933">
    <property type="entry name" value="DNA_Protect_Modify"/>
</dbReference>
<dbReference type="InterPro" id="IPR014001">
    <property type="entry name" value="Helicase_ATP-bd"/>
</dbReference>
<dbReference type="SMART" id="SM00490">
    <property type="entry name" value="HELICc"/>
    <property type="match status" value="1"/>
</dbReference>
<dbReference type="Proteomes" id="UP000462091">
    <property type="component" value="Unassembled WGS sequence"/>
</dbReference>
<dbReference type="GO" id="GO:0005524">
    <property type="term" value="F:ATP binding"/>
    <property type="evidence" value="ECO:0007669"/>
    <property type="project" value="InterPro"/>
</dbReference>
<keyword evidence="1" id="KW-0175">Coiled coil</keyword>
<dbReference type="Pfam" id="PF00271">
    <property type="entry name" value="Helicase_C"/>
    <property type="match status" value="1"/>
</dbReference>
<feature type="compositionally biased region" description="Low complexity" evidence="2">
    <location>
        <begin position="516"/>
        <end position="525"/>
    </location>
</feature>
<dbReference type="PANTHER" id="PTHR41313">
    <property type="entry name" value="ADENINE-SPECIFIC METHYLTRANSFERASE"/>
    <property type="match status" value="1"/>
</dbReference>
<keyword evidence="4" id="KW-0808">Transferase</keyword>
<dbReference type="GO" id="GO:0030983">
    <property type="term" value="F:mismatched DNA binding"/>
    <property type="evidence" value="ECO:0007669"/>
    <property type="project" value="InterPro"/>
</dbReference>
<evidence type="ECO:0000313" key="4">
    <source>
        <dbReference type="EMBL" id="MSC50844.1"/>
    </source>
</evidence>
<dbReference type="GO" id="GO:0006298">
    <property type="term" value="P:mismatch repair"/>
    <property type="evidence" value="ECO:0007669"/>
    <property type="project" value="InterPro"/>
</dbReference>
<dbReference type="Pfam" id="PF04851">
    <property type="entry name" value="ResIII"/>
    <property type="match status" value="1"/>
</dbReference>
<feature type="compositionally biased region" description="Basic and acidic residues" evidence="2">
    <location>
        <begin position="816"/>
        <end position="827"/>
    </location>
</feature>
<feature type="coiled-coil region" evidence="1">
    <location>
        <begin position="2069"/>
        <end position="2119"/>
    </location>
</feature>
<proteinExistence type="predicted"/>
<dbReference type="InterPro" id="IPR029063">
    <property type="entry name" value="SAM-dependent_MTases_sf"/>
</dbReference>
<feature type="region of interest" description="Disordered" evidence="2">
    <location>
        <begin position="2747"/>
        <end position="2794"/>
    </location>
</feature>
<feature type="region of interest" description="Disordered" evidence="2">
    <location>
        <begin position="1154"/>
        <end position="1177"/>
    </location>
</feature>
<dbReference type="InterPro" id="IPR007695">
    <property type="entry name" value="DNA_mismatch_repair_MutS-lik_N"/>
</dbReference>
<dbReference type="Pfam" id="PF01624">
    <property type="entry name" value="MutS_I"/>
    <property type="match status" value="1"/>
</dbReference>
<dbReference type="Gene3D" id="3.40.50.150">
    <property type="entry name" value="Vaccinia Virus protein VP39"/>
    <property type="match status" value="1"/>
</dbReference>
<dbReference type="SMART" id="SM00487">
    <property type="entry name" value="DEXDc"/>
    <property type="match status" value="1"/>
</dbReference>
<dbReference type="Pfam" id="PF02384">
    <property type="entry name" value="N6_Mtase"/>
    <property type="match status" value="1"/>
</dbReference>
<dbReference type="InterPro" id="IPR003356">
    <property type="entry name" value="DNA_methylase_A-5"/>
</dbReference>
<feature type="compositionally biased region" description="Basic and acidic residues" evidence="2">
    <location>
        <begin position="1"/>
        <end position="20"/>
    </location>
</feature>
<feature type="compositionally biased region" description="Basic and acidic residues" evidence="2">
    <location>
        <begin position="2749"/>
        <end position="2765"/>
    </location>
</feature>
<dbReference type="Gene3D" id="3.40.1170.10">
    <property type="entry name" value="DNA repair protein MutS, domain I"/>
    <property type="match status" value="1"/>
</dbReference>
<sequence>MGTADEQHPAESRGDRDGRPDLQLNTDTRTAGGEPAVLSSVEMDGPYSDASPTFTQMSLFPTVEEQIEQIAQSQAEASTPAFSVGMVPEQAVERILSAGTNEPAGALRIYAQYQAGAPAGEMAVSLRKEFGTGGRGFTIGGAPYAVWFDENGFSINSGKSARYDKESLRLSWTEVESRIRRLVETGKYLSAEQAGQVKGNEFKELAAQLWYLRQDFGDGAKEAGLLPTVDGVYMQRGGFPEDTAKLEKLLQSPEQLAAVVKEMEGFCDAYQENREILRFHFHRPNAILHRLEQAQIPAEVFPLDGQFKEERPTFITEDEINEVLAPGGGYSDSKLAAYVFFQNHTDRKERQDYLKESFGTGGSGSSIRDTWHDAKGMKIKRSYGKPYAETSLNWNQAERHIHQLMESGRFFTPDDKARFPEYERFILSRDVDSFFHYAAKEQRPYQVEGFFDGWKQVRPMLDNPAQVDGLLSVMKDGLQSLTPKQYGYEVCTRAYDRLSAYKDGSYSLIQRAADMPQKAAPAKQPKASREQKPLDAAQSALRRLKSQSLKTAKADEPEQLSFDFSESAVQTEPEKPDAPSSREKIILQAQELLDKQGLVVSEEYLNDAFEELGSETPKPEELADHTRSMLERDEAEAALEPEPAKRTVRDIYEQFQPVVLAQILQDNAFANALENSDEENIKIECDAAIRRAVLAVDDVELTKAYFDVSAFHNRLHKEVLAQATEQAALTPKQLYEAALPELIGLIEQSEIYPFLRDRDTDVLDAQEELSAKLDELLSGLKDSRPALYEAYTTLPDFREYLIDDILERTYQDMVTDRRTSVEQHENDPDAPAWVTGKTEPEEPAETSGSTNLLPHVDAYNALKEKHPKELVGIQNGGYCLFYGEDARTAFEAVPVSWLLPVDLPGIGEVTVAGIREGWQEAADRLQTAGLPAMFFQDNGETYTALGRTLTLKEAGQESTLPQPERTDRETRAGAPSEEESPQPEPNLTPLTEEYLKIKAEYPGHMAGVRVDDLYLFYGKDAETAAKALGSKIVTREIPGLGETAVTGSAASWQALGEKLLQHGNSALFAHPEGETYEVQKVLEIADYIPIGMQVTDEGRTFTIDSVDYDFGSVSLRDDTFAAGTGFPVFRNEPVSYVRELVKDARDKELEELAASGAPLSEPSEPAAPVQPQPPKAENYRITAPDLGVGGPKAKYQANVAAIRLLKELEADGRNATPEEQETLSRYVGWGGIPQAFDGSDEKWKTEYAELKGLLTPAEYEAARGSTLNAHYTAPVIIESIYHAVEQMGLEPKTMLEPAMGTGNFFGMVPDSMKDTALYGVELDSITGRIAKQLYPQAHITVDGFERVNFADNRFDLAVGNVPFGNYQIADARYDKQHFFIHDYFFGKTLDKVRPGGIVAFITSKGTLDKPNTAVREYLAERADLLGAVRLPDNAFKNAGTEVTSDIIFLQKRAAPPEQMPDWVDVSQTADGIPVNKYFEQHPEMVLGSMVWESGPYGQETACKPLPDADLKEQLAAAVANLSAPDKALLMQEAAAPEQNAETLDVPAEVRNFSYTEANGKLYYKEDGGLIPVEVPAATEERIRGMIALRDITRNLIETQLNGGSDAQIAQLQTRLNSAYDSFTAKWGLLNSTGNKRAFEQDSSYCLLCSLEVLDEDRNLERKADMFSKRTINQEKRIDHVDTPVEALAVSIGERAGVDLSFMAEILDRPGEELEIAKELSGVIFKNPEKGLDHPLEGWENADEYLSGNVRKKLAAARAAAERDPAYAVNVSALEQSQPKDLSAAEIDVRIGATWIDPKYYTQFTYELLKTPGYLRGDTIAARYSAATGEWNISGKTRDSANNTLAYVTYGTKRKNAYAIIEDSLNLRDCRVYDTIHDADGTEKRVLNTKETMLAQQKQEMVREAFKSWIWKDPERREALCQKYNEIFNSIKPREYDGSHIRFTGMTPEIKLRPHQQNAVARMLYGGNSLLAHCVGAGKTFEIIAAAMEGKRLGLCRKNLVVVPNHLTEQWGADFLRLYPGAKVLVATKKDFEPQNRKKFCSRIATGDYDAVVIGHSQFEKIPLSPERQKAILREQIDQVIDGIEEAKAQNGERYTIKQLEKSRKSLQAKLEKLNDQSRKDDVVTFEELGVDKLFVDEAHGFKNLFLTTKMRNVAGIGQSEAQKSSDMFAKCRYLDDLTGGKGVVFATGTPVSNSMVELYTMMRYLQYDLLKETGLDHFDSWAAAFGETVTALELAPEGGGFRAKTRFAKFFNLPELMAMWKEAADIQTAEMLKLPVPASENITVVTKPSEFQKELVAELGERAEDVRNRLVEPREDNMLKITSDGRKLALDQRLAYPELPDDPESKVNACVGNVLKVWRDTEPQKGAQLVFCDLSTPHGDGSFNVYDDIKQKLMAQGVPPEQIAFIHDAKTDVQKAELFSKVRKGQVRVLLGSTSKMGAGTNVQTRLAALHHLDCPWRPADIEQREGRILRQGNQFKSVKIFKYVTEGTFDAYNWGLIENKQKFIGQLMSGKNPSRSCEDVDEAALSYAEVKALASGDPRIMEKTELDGQVTKLKLLKANHESQRYALEDNLIKFYPQAIKREQETIADLETDIRHLEAHTPPDKEHFSMTVMGTTYTEKKEAGQAIIAAFESLKDLSDKVELGEYRGFPMTLWVSDSGLSPKLQITLKHTRSHTFEPGSDPFGNITRMDNVLEGMRDNLEQHQTVLGNLLQQMEDAKVEVKRPFPQEAELAEKSERLAALNVALNIGGKDKPNSRERQKHDGKTSIKRLLRRMGVESAASAAPKKDKEMEVAI</sequence>
<feature type="region of interest" description="Disordered" evidence="2">
    <location>
        <begin position="513"/>
        <end position="581"/>
    </location>
</feature>
<protein>
    <submittedName>
        <fullName evidence="4">N-6 DNA methylase</fullName>
    </submittedName>
</protein>
<feature type="region of interest" description="Disordered" evidence="2">
    <location>
        <begin position="951"/>
        <end position="988"/>
    </location>
</feature>
<reference evidence="4 5" key="1">
    <citation type="journal article" date="2019" name="Nat. Med.">
        <title>A library of human gut bacterial isolates paired with longitudinal multiomics data enables mechanistic microbiome research.</title>
        <authorList>
            <person name="Poyet M."/>
            <person name="Groussin M."/>
            <person name="Gibbons S.M."/>
            <person name="Avila-Pacheco J."/>
            <person name="Jiang X."/>
            <person name="Kearney S.M."/>
            <person name="Perrotta A.R."/>
            <person name="Berdy B."/>
            <person name="Zhao S."/>
            <person name="Lieberman T.D."/>
            <person name="Swanson P.K."/>
            <person name="Smith M."/>
            <person name="Roesemann S."/>
            <person name="Alexander J.E."/>
            <person name="Rich S.A."/>
            <person name="Livny J."/>
            <person name="Vlamakis H."/>
            <person name="Clish C."/>
            <person name="Bullock K."/>
            <person name="Deik A."/>
            <person name="Scott J."/>
            <person name="Pierce K.A."/>
            <person name="Xavier R.J."/>
            <person name="Alm E.J."/>
        </authorList>
    </citation>
    <scope>NUCLEOTIDE SEQUENCE [LARGE SCALE GENOMIC DNA]</scope>
    <source>
        <strain evidence="4 5">BIOML-B1</strain>
    </source>
</reference>
<comment type="caution">
    <text evidence="4">The sequence shown here is derived from an EMBL/GenBank/DDBJ whole genome shotgun (WGS) entry which is preliminary data.</text>
</comment>
<evidence type="ECO:0000259" key="3">
    <source>
        <dbReference type="PROSITE" id="PS51194"/>
    </source>
</evidence>
<organism evidence="4 5">
    <name type="scientific">Faecalibacterium prausnitzii</name>
    <dbReference type="NCBI Taxonomy" id="853"/>
    <lineage>
        <taxon>Bacteria</taxon>
        <taxon>Bacillati</taxon>
        <taxon>Bacillota</taxon>
        <taxon>Clostridia</taxon>
        <taxon>Eubacteriales</taxon>
        <taxon>Oscillospiraceae</taxon>
        <taxon>Faecalibacterium</taxon>
    </lineage>
</organism>
<feature type="compositionally biased region" description="Basic and acidic residues" evidence="2">
    <location>
        <begin position="2784"/>
        <end position="2794"/>
    </location>
</feature>
<feature type="region of interest" description="Disordered" evidence="2">
    <location>
        <begin position="816"/>
        <end position="852"/>
    </location>
</feature>
<evidence type="ECO:0000313" key="5">
    <source>
        <dbReference type="Proteomes" id="UP000462091"/>
    </source>
</evidence>
<dbReference type="PROSITE" id="PS51194">
    <property type="entry name" value="HELICASE_CTER"/>
    <property type="match status" value="1"/>
</dbReference>
<feature type="region of interest" description="Disordered" evidence="2">
    <location>
        <begin position="1"/>
        <end position="50"/>
    </location>
</feature>
<keyword evidence="4" id="KW-0489">Methyltransferase</keyword>
<dbReference type="Gene3D" id="3.40.50.300">
    <property type="entry name" value="P-loop containing nucleotide triphosphate hydrolases"/>
    <property type="match status" value="2"/>
</dbReference>
<dbReference type="SUPFAM" id="SSF53335">
    <property type="entry name" value="S-adenosyl-L-methionine-dependent methyltransferases"/>
    <property type="match status" value="1"/>
</dbReference>
<dbReference type="InterPro" id="IPR001650">
    <property type="entry name" value="Helicase_C-like"/>
</dbReference>
<dbReference type="GO" id="GO:0008170">
    <property type="term" value="F:N-methyltransferase activity"/>
    <property type="evidence" value="ECO:0007669"/>
    <property type="project" value="InterPro"/>
</dbReference>
<dbReference type="SUPFAM" id="SSF52540">
    <property type="entry name" value="P-loop containing nucleoside triphosphate hydrolases"/>
    <property type="match status" value="2"/>
</dbReference>
<dbReference type="EMBL" id="WKQM01000003">
    <property type="protein sequence ID" value="MSC50844.1"/>
    <property type="molecule type" value="Genomic_DNA"/>
</dbReference>
<dbReference type="InterPro" id="IPR006935">
    <property type="entry name" value="Helicase/UvrB_N"/>
</dbReference>
<evidence type="ECO:0000256" key="2">
    <source>
        <dbReference type="SAM" id="MobiDB-lite"/>
    </source>
</evidence>